<keyword evidence="1" id="KW-1133">Transmembrane helix</keyword>
<dbReference type="EMBL" id="JAGUCN010000034">
    <property type="protein sequence ID" value="MBS2213784.1"/>
    <property type="molecule type" value="Genomic_DNA"/>
</dbReference>
<keyword evidence="3" id="KW-1185">Reference proteome</keyword>
<feature type="transmembrane region" description="Helical" evidence="1">
    <location>
        <begin position="78"/>
        <end position="96"/>
    </location>
</feature>
<feature type="transmembrane region" description="Helical" evidence="1">
    <location>
        <begin position="111"/>
        <end position="130"/>
    </location>
</feature>
<proteinExistence type="predicted"/>
<organism evidence="2 3">
    <name type="scientific">Carboxylicivirga mesophila</name>
    <dbReference type="NCBI Taxonomy" id="1166478"/>
    <lineage>
        <taxon>Bacteria</taxon>
        <taxon>Pseudomonadati</taxon>
        <taxon>Bacteroidota</taxon>
        <taxon>Bacteroidia</taxon>
        <taxon>Marinilabiliales</taxon>
        <taxon>Marinilabiliaceae</taxon>
        <taxon>Carboxylicivirga</taxon>
    </lineage>
</organism>
<evidence type="ECO:0000256" key="1">
    <source>
        <dbReference type="SAM" id="Phobius"/>
    </source>
</evidence>
<evidence type="ECO:0000313" key="2">
    <source>
        <dbReference type="EMBL" id="MBS2213784.1"/>
    </source>
</evidence>
<keyword evidence="1" id="KW-0472">Membrane</keyword>
<sequence>MAIDGDDRKKIKMATASCTCTLDIVDYLFVLNSSVLDEKKMHFRQILFLYKNHHWILDKELIELSFAKAIHILTKKTLIILAVILIMKVSVNYAHYRLGVVGQMTNLVCDWLFYAYLLFMTITYLGYKLLGPEQLRKKYNWHQN</sequence>
<reference evidence="2 3" key="1">
    <citation type="journal article" date="2014" name="Int. J. Syst. Evol. Microbiol.">
        <title>Carboxylicivirga gen. nov. in the family Marinilabiliaceae with two novel species, Carboxylicivirga mesophila sp. nov. and Carboxylicivirga taeanensis sp. nov., and reclassification of Cytophaga fermentans as Saccharicrinis fermentans gen. nov., comb. nov.</title>
        <authorList>
            <person name="Yang S.H."/>
            <person name="Seo H.S."/>
            <person name="Woo J.H."/>
            <person name="Oh H.M."/>
            <person name="Jang H."/>
            <person name="Lee J.H."/>
            <person name="Kim S.J."/>
            <person name="Kwon K.K."/>
        </authorList>
    </citation>
    <scope>NUCLEOTIDE SEQUENCE [LARGE SCALE GENOMIC DNA]</scope>
    <source>
        <strain evidence="2 3">JCM 18290</strain>
    </source>
</reference>
<keyword evidence="1" id="KW-0812">Transmembrane</keyword>
<dbReference type="RefSeq" id="WP_212231433.1">
    <property type="nucleotide sequence ID" value="NZ_JAGUCN010000034.1"/>
</dbReference>
<evidence type="ECO:0000313" key="3">
    <source>
        <dbReference type="Proteomes" id="UP000721861"/>
    </source>
</evidence>
<name>A0ABS5KFU1_9BACT</name>
<accession>A0ABS5KFU1</accession>
<comment type="caution">
    <text evidence="2">The sequence shown here is derived from an EMBL/GenBank/DDBJ whole genome shotgun (WGS) entry which is preliminary data.</text>
</comment>
<gene>
    <name evidence="2" type="ORF">KEM09_20415</name>
</gene>
<dbReference type="Proteomes" id="UP000721861">
    <property type="component" value="Unassembled WGS sequence"/>
</dbReference>
<protein>
    <submittedName>
        <fullName evidence="2">Uncharacterized protein</fullName>
    </submittedName>
</protein>